<dbReference type="GO" id="GO:0016491">
    <property type="term" value="F:oxidoreductase activity"/>
    <property type="evidence" value="ECO:0007669"/>
    <property type="project" value="InterPro"/>
</dbReference>
<dbReference type="Gene3D" id="3.40.30.10">
    <property type="entry name" value="Glutaredoxin"/>
    <property type="match status" value="1"/>
</dbReference>
<dbReference type="InterPro" id="IPR036249">
    <property type="entry name" value="Thioredoxin-like_sf"/>
</dbReference>
<dbReference type="EMBL" id="LAZR01010430">
    <property type="protein sequence ID" value="KKM66981.1"/>
    <property type="molecule type" value="Genomic_DNA"/>
</dbReference>
<evidence type="ECO:0000313" key="2">
    <source>
        <dbReference type="EMBL" id="KKM66981.1"/>
    </source>
</evidence>
<protein>
    <recommendedName>
        <fullName evidence="1">DSBA-like thioredoxin domain-containing protein</fullName>
    </recommendedName>
</protein>
<organism evidence="2">
    <name type="scientific">marine sediment metagenome</name>
    <dbReference type="NCBI Taxonomy" id="412755"/>
    <lineage>
        <taxon>unclassified sequences</taxon>
        <taxon>metagenomes</taxon>
        <taxon>ecological metagenomes</taxon>
    </lineage>
</organism>
<proteinExistence type="predicted"/>
<dbReference type="AlphaFoldDB" id="A0A0F9JWZ8"/>
<feature type="domain" description="DSBA-like thioredoxin" evidence="1">
    <location>
        <begin position="2"/>
        <end position="54"/>
    </location>
</feature>
<name>A0A0F9JWZ8_9ZZZZ</name>
<dbReference type="SUPFAM" id="SSF52833">
    <property type="entry name" value="Thioredoxin-like"/>
    <property type="match status" value="1"/>
</dbReference>
<sequence>CLNSPEMLEEVNADFLQAASYGATGTPTFFIGNEKNGFIKLVGAQPYAAFQAAIDAQLG</sequence>
<evidence type="ECO:0000259" key="1">
    <source>
        <dbReference type="Pfam" id="PF01323"/>
    </source>
</evidence>
<feature type="non-terminal residue" evidence="2">
    <location>
        <position position="1"/>
    </location>
</feature>
<dbReference type="InterPro" id="IPR001853">
    <property type="entry name" value="DSBA-like_thioredoxin_dom"/>
</dbReference>
<gene>
    <name evidence="2" type="ORF">LCGC14_1475820</name>
</gene>
<dbReference type="Pfam" id="PF01323">
    <property type="entry name" value="DSBA"/>
    <property type="match status" value="1"/>
</dbReference>
<accession>A0A0F9JWZ8</accession>
<comment type="caution">
    <text evidence="2">The sequence shown here is derived from an EMBL/GenBank/DDBJ whole genome shotgun (WGS) entry which is preliminary data.</text>
</comment>
<reference evidence="2" key="1">
    <citation type="journal article" date="2015" name="Nature">
        <title>Complex archaea that bridge the gap between prokaryotes and eukaryotes.</title>
        <authorList>
            <person name="Spang A."/>
            <person name="Saw J.H."/>
            <person name="Jorgensen S.L."/>
            <person name="Zaremba-Niedzwiedzka K."/>
            <person name="Martijn J."/>
            <person name="Lind A.E."/>
            <person name="van Eijk R."/>
            <person name="Schleper C."/>
            <person name="Guy L."/>
            <person name="Ettema T.J."/>
        </authorList>
    </citation>
    <scope>NUCLEOTIDE SEQUENCE</scope>
</reference>